<evidence type="ECO:0000256" key="4">
    <source>
        <dbReference type="SAM" id="MobiDB-lite"/>
    </source>
</evidence>
<dbReference type="RefSeq" id="WP_213485312.1">
    <property type="nucleotide sequence ID" value="NZ_CAJRAY010000077.1"/>
</dbReference>
<feature type="signal peptide" evidence="5">
    <location>
        <begin position="1"/>
        <end position="20"/>
    </location>
</feature>
<dbReference type="InterPro" id="IPR008972">
    <property type="entry name" value="Cupredoxin"/>
</dbReference>
<feature type="compositionally biased region" description="Low complexity" evidence="4">
    <location>
        <begin position="28"/>
        <end position="46"/>
    </location>
</feature>
<dbReference type="Proteomes" id="UP000681526">
    <property type="component" value="Unassembled WGS sequence"/>
</dbReference>
<keyword evidence="5" id="KW-0732">Signal</keyword>
<dbReference type="Gene3D" id="2.60.40.420">
    <property type="entry name" value="Cupredoxins - blue copper proteins"/>
    <property type="match status" value="1"/>
</dbReference>
<evidence type="ECO:0000256" key="5">
    <source>
        <dbReference type="SAM" id="SignalP"/>
    </source>
</evidence>
<keyword evidence="2" id="KW-0479">Metal-binding</keyword>
<dbReference type="InterPro" id="IPR051403">
    <property type="entry name" value="NosZ/Cyto_c_oxidase_sub2"/>
</dbReference>
<organism evidence="7 8">
    <name type="scientific">Thermobacillus xylanilyticus</name>
    <dbReference type="NCBI Taxonomy" id="76633"/>
    <lineage>
        <taxon>Bacteria</taxon>
        <taxon>Bacillati</taxon>
        <taxon>Bacillota</taxon>
        <taxon>Bacilli</taxon>
        <taxon>Bacillales</taxon>
        <taxon>Paenibacillaceae</taxon>
        <taxon>Thermobacillus</taxon>
    </lineage>
</organism>
<name>A0ABN7S8F5_THEXY</name>
<feature type="chain" id="PRO_5045825816" evidence="5">
    <location>
        <begin position="21"/>
        <end position="133"/>
    </location>
</feature>
<dbReference type="PANTHER" id="PTHR42838:SF2">
    <property type="entry name" value="NITROUS-OXIDE REDUCTASE"/>
    <property type="match status" value="1"/>
</dbReference>
<comment type="subcellular location">
    <subcellularLocation>
        <location evidence="1">Cell envelope</location>
    </subcellularLocation>
</comment>
<evidence type="ECO:0000313" key="8">
    <source>
        <dbReference type="Proteomes" id="UP000681526"/>
    </source>
</evidence>
<dbReference type="PANTHER" id="PTHR42838">
    <property type="entry name" value="CYTOCHROME C OXIDASE SUBUNIT II"/>
    <property type="match status" value="1"/>
</dbReference>
<keyword evidence="8" id="KW-1185">Reference proteome</keyword>
<evidence type="ECO:0000256" key="1">
    <source>
        <dbReference type="ARBA" id="ARBA00004196"/>
    </source>
</evidence>
<dbReference type="Pfam" id="PF13473">
    <property type="entry name" value="Cupredoxin_1"/>
    <property type="match status" value="1"/>
</dbReference>
<evidence type="ECO:0000259" key="6">
    <source>
        <dbReference type="Pfam" id="PF13473"/>
    </source>
</evidence>
<comment type="caution">
    <text evidence="7">The sequence shown here is derived from an EMBL/GenBank/DDBJ whole genome shotgun (WGS) entry which is preliminary data.</text>
</comment>
<keyword evidence="3" id="KW-0186">Copper</keyword>
<proteinExistence type="predicted"/>
<feature type="region of interest" description="Disordered" evidence="4">
    <location>
        <begin position="28"/>
        <end position="48"/>
    </location>
</feature>
<sequence>MKKWLKMLGLAVGVSMIISACGGNSDNAGSNSGSGNSGSGQSASTGETKSFEIKAKNWAFEPTEIRVNKGDTVEIKLVNEEGMHEVEIKGYGKKIKDSETITFTADKAGEFEFICSLFCGTGHDDMIGKLIVE</sequence>
<evidence type="ECO:0000313" key="7">
    <source>
        <dbReference type="EMBL" id="CAG5090846.1"/>
    </source>
</evidence>
<dbReference type="SUPFAM" id="SSF49503">
    <property type="entry name" value="Cupredoxins"/>
    <property type="match status" value="1"/>
</dbReference>
<protein>
    <submittedName>
        <fullName evidence="7">Predicted Cytochrome c oxidase subunit II</fullName>
    </submittedName>
</protein>
<evidence type="ECO:0000256" key="3">
    <source>
        <dbReference type="ARBA" id="ARBA00023008"/>
    </source>
</evidence>
<dbReference type="EMBL" id="CAJRAY010000077">
    <property type="protein sequence ID" value="CAG5090846.1"/>
    <property type="molecule type" value="Genomic_DNA"/>
</dbReference>
<reference evidence="7 8" key="1">
    <citation type="submission" date="2021-04" db="EMBL/GenBank/DDBJ databases">
        <authorList>
            <person name="Rakotoarivonina H."/>
        </authorList>
    </citation>
    <scope>NUCLEOTIDE SEQUENCE [LARGE SCALE GENOMIC DNA]</scope>
    <source>
        <strain evidence="7 8">XE</strain>
    </source>
</reference>
<accession>A0ABN7S8F5</accession>
<dbReference type="InterPro" id="IPR028096">
    <property type="entry name" value="EfeO_Cupredoxin"/>
</dbReference>
<evidence type="ECO:0000256" key="2">
    <source>
        <dbReference type="ARBA" id="ARBA00022723"/>
    </source>
</evidence>
<feature type="domain" description="EfeO-type cupredoxin-like" evidence="6">
    <location>
        <begin position="41"/>
        <end position="132"/>
    </location>
</feature>
<dbReference type="PROSITE" id="PS51257">
    <property type="entry name" value="PROKAR_LIPOPROTEIN"/>
    <property type="match status" value="1"/>
</dbReference>
<gene>
    <name evidence="7" type="primary">txxe 2977</name>
    <name evidence="7" type="ORF">TXXE_14760</name>
</gene>